<keyword evidence="2" id="KW-1185">Reference proteome</keyword>
<organism evidence="1 2">
    <name type="scientific">Pristionchus fissidentatus</name>
    <dbReference type="NCBI Taxonomy" id="1538716"/>
    <lineage>
        <taxon>Eukaryota</taxon>
        <taxon>Metazoa</taxon>
        <taxon>Ecdysozoa</taxon>
        <taxon>Nematoda</taxon>
        <taxon>Chromadorea</taxon>
        <taxon>Rhabditida</taxon>
        <taxon>Rhabditina</taxon>
        <taxon>Diplogasteromorpha</taxon>
        <taxon>Diplogasteroidea</taxon>
        <taxon>Neodiplogasteridae</taxon>
        <taxon>Pristionchus</taxon>
    </lineage>
</organism>
<dbReference type="EMBL" id="BTSY01000005">
    <property type="protein sequence ID" value="GMT27752.1"/>
    <property type="molecule type" value="Genomic_DNA"/>
</dbReference>
<dbReference type="Proteomes" id="UP001432322">
    <property type="component" value="Unassembled WGS sequence"/>
</dbReference>
<accession>A0AAV5W9T4</accession>
<gene>
    <name evidence="1" type="ORF">PFISCL1PPCAC_19049</name>
</gene>
<name>A0AAV5W9T4_9BILA</name>
<comment type="caution">
    <text evidence="1">The sequence shown here is derived from an EMBL/GenBank/DDBJ whole genome shotgun (WGS) entry which is preliminary data.</text>
</comment>
<sequence>YGKICRHIRSLKWDSKPNYDLIYEVLRSTLPSNNGELRCDEFLDWTGKVTMKKSLKDLDHINGKKATNRPDIVCLPEWERESETASA</sequence>
<reference evidence="1" key="1">
    <citation type="submission" date="2023-10" db="EMBL/GenBank/DDBJ databases">
        <title>Genome assembly of Pristionchus species.</title>
        <authorList>
            <person name="Yoshida K."/>
            <person name="Sommer R.J."/>
        </authorList>
    </citation>
    <scope>NUCLEOTIDE SEQUENCE</scope>
    <source>
        <strain evidence="1">RS5133</strain>
    </source>
</reference>
<feature type="non-terminal residue" evidence="1">
    <location>
        <position position="1"/>
    </location>
</feature>
<protein>
    <submittedName>
        <fullName evidence="1">Uncharacterized protein</fullName>
    </submittedName>
</protein>
<evidence type="ECO:0000313" key="1">
    <source>
        <dbReference type="EMBL" id="GMT27752.1"/>
    </source>
</evidence>
<proteinExistence type="predicted"/>
<evidence type="ECO:0000313" key="2">
    <source>
        <dbReference type="Proteomes" id="UP001432322"/>
    </source>
</evidence>
<dbReference type="AlphaFoldDB" id="A0AAV5W9T4"/>
<feature type="non-terminal residue" evidence="1">
    <location>
        <position position="87"/>
    </location>
</feature>